<feature type="transmembrane region" description="Helical" evidence="5">
    <location>
        <begin position="279"/>
        <end position="303"/>
    </location>
</feature>
<evidence type="ECO:0000256" key="4">
    <source>
        <dbReference type="ARBA" id="ARBA00022679"/>
    </source>
</evidence>
<gene>
    <name evidence="7" type="ORF">ENR15_12335</name>
</gene>
<dbReference type="InterPro" id="IPR001173">
    <property type="entry name" value="Glyco_trans_2-like"/>
</dbReference>
<evidence type="ECO:0000256" key="3">
    <source>
        <dbReference type="ARBA" id="ARBA00022676"/>
    </source>
</evidence>
<comment type="pathway">
    <text evidence="1">Cell wall biogenesis; cell wall polysaccharide biosynthesis.</text>
</comment>
<dbReference type="InterPro" id="IPR029044">
    <property type="entry name" value="Nucleotide-diphossugar_trans"/>
</dbReference>
<dbReference type="GO" id="GO:0016757">
    <property type="term" value="F:glycosyltransferase activity"/>
    <property type="evidence" value="ECO:0007669"/>
    <property type="project" value="UniProtKB-KW"/>
</dbReference>
<dbReference type="SUPFAM" id="SSF53448">
    <property type="entry name" value="Nucleotide-diphospho-sugar transferases"/>
    <property type="match status" value="1"/>
</dbReference>
<evidence type="ECO:0000259" key="6">
    <source>
        <dbReference type="Pfam" id="PF00535"/>
    </source>
</evidence>
<keyword evidence="5" id="KW-0812">Transmembrane</keyword>
<evidence type="ECO:0000256" key="2">
    <source>
        <dbReference type="ARBA" id="ARBA00006739"/>
    </source>
</evidence>
<evidence type="ECO:0000313" key="7">
    <source>
        <dbReference type="EMBL" id="HGG01402.1"/>
    </source>
</evidence>
<protein>
    <submittedName>
        <fullName evidence="7">Glycosyltransferase family 2 protein</fullName>
    </submittedName>
</protein>
<feature type="domain" description="Glycosyltransferase 2-like" evidence="6">
    <location>
        <begin position="22"/>
        <end position="189"/>
    </location>
</feature>
<reference evidence="7" key="1">
    <citation type="journal article" date="2020" name="mSystems">
        <title>Genome- and Community-Level Interaction Insights into Carbon Utilization and Element Cycling Functions of Hydrothermarchaeota in Hydrothermal Sediment.</title>
        <authorList>
            <person name="Zhou Z."/>
            <person name="Liu Y."/>
            <person name="Xu W."/>
            <person name="Pan J."/>
            <person name="Luo Z.H."/>
            <person name="Li M."/>
        </authorList>
    </citation>
    <scope>NUCLEOTIDE SEQUENCE [LARGE SCALE GENOMIC DNA]</scope>
    <source>
        <strain evidence="7">SpSt-374</strain>
    </source>
</reference>
<comment type="similarity">
    <text evidence="2">Belongs to the glycosyltransferase 2 family.</text>
</comment>
<name>A0A7C3ZKX0_9CYAN</name>
<keyword evidence="5" id="KW-1133">Transmembrane helix</keyword>
<dbReference type="PANTHER" id="PTHR43179">
    <property type="entry name" value="RHAMNOSYLTRANSFERASE WBBL"/>
    <property type="match status" value="1"/>
</dbReference>
<dbReference type="PANTHER" id="PTHR43179:SF12">
    <property type="entry name" value="GALACTOFURANOSYLTRANSFERASE GLFT2"/>
    <property type="match status" value="1"/>
</dbReference>
<proteinExistence type="inferred from homology"/>
<comment type="caution">
    <text evidence="7">The sequence shown here is derived from an EMBL/GenBank/DDBJ whole genome shotgun (WGS) entry which is preliminary data.</text>
</comment>
<organism evidence="7">
    <name type="scientific">Planktothricoides sp. SpSt-374</name>
    <dbReference type="NCBI Taxonomy" id="2282167"/>
    <lineage>
        <taxon>Bacteria</taxon>
        <taxon>Bacillati</taxon>
        <taxon>Cyanobacteriota</taxon>
        <taxon>Cyanophyceae</taxon>
        <taxon>Oscillatoriophycideae</taxon>
        <taxon>Oscillatoriales</taxon>
        <taxon>Oscillatoriaceae</taxon>
        <taxon>Planktothricoides</taxon>
    </lineage>
</organism>
<keyword evidence="5" id="KW-0472">Membrane</keyword>
<keyword evidence="4 7" id="KW-0808">Transferase</keyword>
<dbReference type="AlphaFoldDB" id="A0A7C3ZKX0"/>
<keyword evidence="3" id="KW-0328">Glycosyltransferase</keyword>
<dbReference type="EMBL" id="DSPX01000124">
    <property type="protein sequence ID" value="HGG01402.1"/>
    <property type="molecule type" value="Genomic_DNA"/>
</dbReference>
<dbReference type="Gene3D" id="3.90.550.10">
    <property type="entry name" value="Spore Coat Polysaccharide Biosynthesis Protein SpsA, Chain A"/>
    <property type="match status" value="1"/>
</dbReference>
<evidence type="ECO:0000256" key="1">
    <source>
        <dbReference type="ARBA" id="ARBA00004776"/>
    </source>
</evidence>
<sequence length="312" mass="36649">MVFLLEIDQIVMTYNLEVKLAIIIPIYNRFTDIYNLLQCLNLQTFQEFKVVIVDHGTQDFLFEPNTYIFTISLIKASPGLWFTGATNTGIQYVLNHEKEVNFIMIMNDDIQVKDEKFLQTFVKASRDKAIISCMAINSANQKIIYAGLKLKKLQCFYHTNYKGWKPEEIHEDKIQCDVLPTRSTLVPISVIKKIGLLNEEKLPQYGSDYEWTSRAKKNNIELIMLTSTYIRTQISSNRVNGKNQYSKNKLKFFLKDLFDRHKSGNIYDLVHYSFLVFNWHYAFFFIFVGLLRKIFGFAIINYFKDKHRSSVL</sequence>
<evidence type="ECO:0000256" key="5">
    <source>
        <dbReference type="SAM" id="Phobius"/>
    </source>
</evidence>
<accession>A0A7C3ZKX0</accession>
<dbReference type="Pfam" id="PF00535">
    <property type="entry name" value="Glycos_transf_2"/>
    <property type="match status" value="1"/>
</dbReference>